<gene>
    <name evidence="7" type="ORF">SAMN05216382_1866</name>
</gene>
<keyword evidence="3 4" id="KW-0802">TPR repeat</keyword>
<evidence type="ECO:0000313" key="7">
    <source>
        <dbReference type="EMBL" id="SEL35723.1"/>
    </source>
</evidence>
<accession>A0A1H7PIZ5</accession>
<feature type="domain" description="Peptidase A2" evidence="6">
    <location>
        <begin position="58"/>
        <end position="137"/>
    </location>
</feature>
<dbReference type="PROSITE" id="PS50005">
    <property type="entry name" value="TPR"/>
    <property type="match status" value="2"/>
</dbReference>
<evidence type="ECO:0000256" key="1">
    <source>
        <dbReference type="ARBA" id="ARBA00022737"/>
    </source>
</evidence>
<feature type="chain" id="PRO_5011703134" evidence="5">
    <location>
        <begin position="21"/>
        <end position="592"/>
    </location>
</feature>
<keyword evidence="5" id="KW-0732">Signal</keyword>
<dbReference type="EMBL" id="FNZZ01000003">
    <property type="protein sequence ID" value="SEL35723.1"/>
    <property type="molecule type" value="Genomic_DNA"/>
</dbReference>
<evidence type="ECO:0000256" key="4">
    <source>
        <dbReference type="PROSITE-ProRule" id="PRU00339"/>
    </source>
</evidence>
<dbReference type="InterPro" id="IPR021109">
    <property type="entry name" value="Peptidase_aspartic_dom_sf"/>
</dbReference>
<keyword evidence="2" id="KW-0378">Hydrolase</keyword>
<proteinExistence type="predicted"/>
<evidence type="ECO:0000256" key="2">
    <source>
        <dbReference type="ARBA" id="ARBA00022801"/>
    </source>
</evidence>
<evidence type="ECO:0000259" key="6">
    <source>
        <dbReference type="PROSITE" id="PS50175"/>
    </source>
</evidence>
<dbReference type="CDD" id="cd05483">
    <property type="entry name" value="retropepsin_like_bacteria"/>
    <property type="match status" value="1"/>
</dbReference>
<dbReference type="InterPro" id="IPR011990">
    <property type="entry name" value="TPR-like_helical_dom_sf"/>
</dbReference>
<feature type="repeat" description="TPR" evidence="4">
    <location>
        <begin position="338"/>
        <end position="371"/>
    </location>
</feature>
<dbReference type="STRING" id="1855283.SAMN05216382_1866"/>
<dbReference type="Gene3D" id="2.40.70.10">
    <property type="entry name" value="Acid Proteases"/>
    <property type="match status" value="2"/>
</dbReference>
<dbReference type="Proteomes" id="UP000199214">
    <property type="component" value="Unassembled WGS sequence"/>
</dbReference>
<evidence type="ECO:0000313" key="8">
    <source>
        <dbReference type="Proteomes" id="UP000199214"/>
    </source>
</evidence>
<dbReference type="PANTHER" id="PTHR44858">
    <property type="entry name" value="TETRATRICOPEPTIDE REPEAT PROTEIN 6"/>
    <property type="match status" value="1"/>
</dbReference>
<organism evidence="7 8">
    <name type="scientific">Sphingomonas palmae</name>
    <dbReference type="NCBI Taxonomy" id="1855283"/>
    <lineage>
        <taxon>Bacteria</taxon>
        <taxon>Pseudomonadati</taxon>
        <taxon>Pseudomonadota</taxon>
        <taxon>Alphaproteobacteria</taxon>
        <taxon>Sphingomonadales</taxon>
        <taxon>Sphingomonadaceae</taxon>
        <taxon>Sphingomonas</taxon>
    </lineage>
</organism>
<dbReference type="SUPFAM" id="SSF50630">
    <property type="entry name" value="Acid proteases"/>
    <property type="match status" value="2"/>
</dbReference>
<dbReference type="AlphaFoldDB" id="A0A1H7PIZ5"/>
<dbReference type="Gene3D" id="1.25.40.10">
    <property type="entry name" value="Tetratricopeptide repeat domain"/>
    <property type="match status" value="3"/>
</dbReference>
<dbReference type="Pfam" id="PF13975">
    <property type="entry name" value="gag-asp_proteas"/>
    <property type="match status" value="1"/>
</dbReference>
<keyword evidence="8" id="KW-1185">Reference proteome</keyword>
<dbReference type="SUPFAM" id="SSF48452">
    <property type="entry name" value="TPR-like"/>
    <property type="match status" value="2"/>
</dbReference>
<sequence>MGRNRVAGVAIGMLAGVAGATIPALASAECKVAVAAELPVTMAGRRPMVTAKFGDKTARFILDSGAFYSTLSLASAQEFGLRVVDLPFLHVRGVGGSANAGAATATNFSIAGIPLRKVDFVVAGSDTGSAGLIGQNILGVLDVEYDLPHGVVRLIETRGCGSTNLAYWANGRPVSALKLIGRSDGMFKPHTVGKIQINGGDVNATFDTGAESSLLSRSVARRLGVTPDSAGVTSVGFGTGIGRRGVQTWRAPFTNIDIGGEKLNRPTINIADMDMGDTDMLVGIDFFLTHRVFVSNATKTMFFTYEGGPLFGQNPRRAVTDTGSVIDLSDRSPAPTDAAGFSRRGAAFASNGKRAAALADFDKAIAMAPGEGHYYYQRAMLRLSGDRAEFLQGRGDLDRAITLAPNDAEARLTRAAVRIRAGERAGALEDVRAADRVLAPSADQRLRVATMLTELGQPEEAVGNLDRWLKSHPEDSSRATAFNGRCWARAVANTALDEALADCDRALKLRPNAATYLDSRALVYLRQGAWARAIADYDEVVKREPANAWSRYARAVALKRSGDTTRGDAERAAALKLEPHVEARAKRYNLIY</sequence>
<dbReference type="InterPro" id="IPR050498">
    <property type="entry name" value="Ycf3"/>
</dbReference>
<dbReference type="SMART" id="SM00028">
    <property type="entry name" value="TPR"/>
    <property type="match status" value="3"/>
</dbReference>
<feature type="signal peptide" evidence="5">
    <location>
        <begin position="1"/>
        <end position="20"/>
    </location>
</feature>
<dbReference type="InterPro" id="IPR001995">
    <property type="entry name" value="Peptidase_A2_cat"/>
</dbReference>
<protein>
    <submittedName>
        <fullName evidence="7">Tetratricopeptide repeat-containing protein</fullName>
    </submittedName>
</protein>
<dbReference type="GO" id="GO:0004190">
    <property type="term" value="F:aspartic-type endopeptidase activity"/>
    <property type="evidence" value="ECO:0007669"/>
    <property type="project" value="InterPro"/>
</dbReference>
<dbReference type="RefSeq" id="WP_093005614.1">
    <property type="nucleotide sequence ID" value="NZ_FNZZ01000003.1"/>
</dbReference>
<evidence type="ECO:0000256" key="5">
    <source>
        <dbReference type="SAM" id="SignalP"/>
    </source>
</evidence>
<dbReference type="Pfam" id="PF13650">
    <property type="entry name" value="Asp_protease_2"/>
    <property type="match status" value="1"/>
</dbReference>
<dbReference type="PANTHER" id="PTHR44858:SF1">
    <property type="entry name" value="UDP-N-ACETYLGLUCOSAMINE--PEPTIDE N-ACETYLGLUCOSAMINYLTRANSFERASE SPINDLY-RELATED"/>
    <property type="match status" value="1"/>
</dbReference>
<reference evidence="8" key="1">
    <citation type="submission" date="2016-10" db="EMBL/GenBank/DDBJ databases">
        <authorList>
            <person name="Varghese N."/>
            <person name="Submissions S."/>
        </authorList>
    </citation>
    <scope>NUCLEOTIDE SEQUENCE [LARGE SCALE GENOMIC DNA]</scope>
    <source>
        <strain evidence="8">JS21-1</strain>
    </source>
</reference>
<dbReference type="GO" id="GO:0006508">
    <property type="term" value="P:proteolysis"/>
    <property type="evidence" value="ECO:0007669"/>
    <property type="project" value="InterPro"/>
</dbReference>
<evidence type="ECO:0000256" key="3">
    <source>
        <dbReference type="ARBA" id="ARBA00022803"/>
    </source>
</evidence>
<dbReference type="PROSITE" id="PS50175">
    <property type="entry name" value="ASP_PROT_RETROV"/>
    <property type="match status" value="1"/>
</dbReference>
<dbReference type="OrthoDB" id="9813074at2"/>
<dbReference type="InterPro" id="IPR019734">
    <property type="entry name" value="TPR_rpt"/>
</dbReference>
<keyword evidence="1" id="KW-0677">Repeat</keyword>
<dbReference type="InterPro" id="IPR034122">
    <property type="entry name" value="Retropepsin-like_bacterial"/>
</dbReference>
<feature type="repeat" description="TPR" evidence="4">
    <location>
        <begin position="514"/>
        <end position="547"/>
    </location>
</feature>
<name>A0A1H7PIZ5_9SPHN</name>